<dbReference type="AlphaFoldDB" id="A0A9P9YWH9"/>
<dbReference type="Pfam" id="PF14050">
    <property type="entry name" value="Nudc_N"/>
    <property type="match status" value="1"/>
</dbReference>
<proteinExistence type="inferred from homology"/>
<dbReference type="InterPro" id="IPR025934">
    <property type="entry name" value="NudC_N_dom"/>
</dbReference>
<evidence type="ECO:0000313" key="9">
    <source>
        <dbReference type="Proteomes" id="UP001059596"/>
    </source>
</evidence>
<sequence>MDFQRNDAMLMEILQDRKTITGFLDSIFGFLRRKYTFLYQNLKLNFIECFLFGFSTDFYHTKRNEADKIGFPKSMRDQILYGAMQRYDPDCWLQTMTAEDEAACDDGETAPPAIDEVVLKSEDVVQKEDKRPIRNGLQPKTKEQATFSPSDYRNGAVFKAHCWSQTLKDVEIQVHLPKDLQAAKKLNVLIKAQHIKVTNKLVPELVILEGDLSQRIKHNEAVWTIDQNRLLMSFDKAKELWWERLFEGDPDIDAKKIECERYIDDLPEDTQATIEKLRIQQLEADKKQNEIQTSNPEQIKTLDRLRTAWDAEGSPFKGQPFDPSIVRMS</sequence>
<dbReference type="GO" id="GO:0051082">
    <property type="term" value="F:unfolded protein binding"/>
    <property type="evidence" value="ECO:0007669"/>
    <property type="project" value="TreeGrafter"/>
</dbReference>
<comment type="caution">
    <text evidence="8">The sequence shown here is derived from an EMBL/GenBank/DDBJ whole genome shotgun (WGS) entry which is preliminary data.</text>
</comment>
<comment type="subcellular location">
    <subcellularLocation>
        <location evidence="1">Cytoplasm</location>
    </subcellularLocation>
</comment>
<comment type="similarity">
    <text evidence="2">Belongs to the nudC family.</text>
</comment>
<dbReference type="InterPro" id="IPR007052">
    <property type="entry name" value="CS_dom"/>
</dbReference>
<dbReference type="Proteomes" id="UP001059596">
    <property type="component" value="Chromosome 3R"/>
</dbReference>
<feature type="domain" description="CS" evidence="7">
    <location>
        <begin position="156"/>
        <end position="246"/>
    </location>
</feature>
<name>A0A9P9YWH9_9MUSC</name>
<evidence type="ECO:0000256" key="3">
    <source>
        <dbReference type="ARBA" id="ARBA00017641"/>
    </source>
</evidence>
<evidence type="ECO:0000256" key="6">
    <source>
        <dbReference type="ARBA" id="ARBA00030427"/>
    </source>
</evidence>
<accession>A0A9P9YWH9</accession>
<dbReference type="CDD" id="cd06467">
    <property type="entry name" value="p23_NUDC_like"/>
    <property type="match status" value="1"/>
</dbReference>
<evidence type="ECO:0000256" key="1">
    <source>
        <dbReference type="ARBA" id="ARBA00004496"/>
    </source>
</evidence>
<dbReference type="EMBL" id="JAMKOV010000001">
    <property type="protein sequence ID" value="KAI8044382.1"/>
    <property type="molecule type" value="Genomic_DNA"/>
</dbReference>
<keyword evidence="5" id="KW-0597">Phosphoprotein</keyword>
<dbReference type="Pfam" id="PF04969">
    <property type="entry name" value="CS"/>
    <property type="match status" value="1"/>
</dbReference>
<dbReference type="PROSITE" id="PS51203">
    <property type="entry name" value="CS"/>
    <property type="match status" value="1"/>
</dbReference>
<gene>
    <name evidence="8" type="ORF">M5D96_000540</name>
</gene>
<dbReference type="SUPFAM" id="SSF49764">
    <property type="entry name" value="HSP20-like chaperones"/>
    <property type="match status" value="1"/>
</dbReference>
<keyword evidence="9" id="KW-1185">Reference proteome</keyword>
<dbReference type="GO" id="GO:0006457">
    <property type="term" value="P:protein folding"/>
    <property type="evidence" value="ECO:0007669"/>
    <property type="project" value="TreeGrafter"/>
</dbReference>
<evidence type="ECO:0000313" key="8">
    <source>
        <dbReference type="EMBL" id="KAI8044382.1"/>
    </source>
</evidence>
<evidence type="ECO:0000259" key="7">
    <source>
        <dbReference type="PROSITE" id="PS51203"/>
    </source>
</evidence>
<evidence type="ECO:0000256" key="2">
    <source>
        <dbReference type="ARBA" id="ARBA00010513"/>
    </source>
</evidence>
<dbReference type="GO" id="GO:0005737">
    <property type="term" value="C:cytoplasm"/>
    <property type="evidence" value="ECO:0007669"/>
    <property type="project" value="UniProtKB-SubCell"/>
</dbReference>
<reference evidence="8" key="1">
    <citation type="journal article" date="2023" name="Genome Biol. Evol.">
        <title>Long-read-based Genome Assembly of Drosophila gunungcola Reveals Fewer Chemosensory Genes in Flower-breeding Species.</title>
        <authorList>
            <person name="Negi A."/>
            <person name="Liao B.Y."/>
            <person name="Yeh S.D."/>
        </authorList>
    </citation>
    <scope>NUCLEOTIDE SEQUENCE</scope>
    <source>
        <strain evidence="8">Sukarami</strain>
    </source>
</reference>
<dbReference type="PANTHER" id="PTHR12356">
    <property type="entry name" value="NUCLEAR MOVEMENT PROTEIN NUDC"/>
    <property type="match status" value="1"/>
</dbReference>
<keyword evidence="4" id="KW-0963">Cytoplasm</keyword>
<dbReference type="InterPro" id="IPR037898">
    <property type="entry name" value="NudC_fam"/>
</dbReference>
<evidence type="ECO:0000256" key="4">
    <source>
        <dbReference type="ARBA" id="ARBA00022490"/>
    </source>
</evidence>
<dbReference type="InterPro" id="IPR008978">
    <property type="entry name" value="HSP20-like_chaperone"/>
</dbReference>
<dbReference type="PANTHER" id="PTHR12356:SF3">
    <property type="entry name" value="NUCLEAR MIGRATION PROTEIN NUDC"/>
    <property type="match status" value="1"/>
</dbReference>
<evidence type="ECO:0000256" key="5">
    <source>
        <dbReference type="ARBA" id="ARBA00022553"/>
    </source>
</evidence>
<dbReference type="Gene3D" id="2.60.40.790">
    <property type="match status" value="1"/>
</dbReference>
<organism evidence="8 9">
    <name type="scientific">Drosophila gunungcola</name>
    <name type="common">fruit fly</name>
    <dbReference type="NCBI Taxonomy" id="103775"/>
    <lineage>
        <taxon>Eukaryota</taxon>
        <taxon>Metazoa</taxon>
        <taxon>Ecdysozoa</taxon>
        <taxon>Arthropoda</taxon>
        <taxon>Hexapoda</taxon>
        <taxon>Insecta</taxon>
        <taxon>Pterygota</taxon>
        <taxon>Neoptera</taxon>
        <taxon>Endopterygota</taxon>
        <taxon>Diptera</taxon>
        <taxon>Brachycera</taxon>
        <taxon>Muscomorpha</taxon>
        <taxon>Ephydroidea</taxon>
        <taxon>Drosophilidae</taxon>
        <taxon>Drosophila</taxon>
        <taxon>Sophophora</taxon>
    </lineage>
</organism>
<protein>
    <recommendedName>
        <fullName evidence="3">Nuclear migration protein nudC</fullName>
    </recommendedName>
    <alternativeName>
        <fullName evidence="6">Nuclear distribution protein C homolog</fullName>
    </alternativeName>
</protein>